<dbReference type="Pfam" id="PF04397">
    <property type="entry name" value="LytTR"/>
    <property type="match status" value="1"/>
</dbReference>
<feature type="domain" description="HTH LytTR-type" evidence="3">
    <location>
        <begin position="152"/>
        <end position="259"/>
    </location>
</feature>
<dbReference type="RefSeq" id="WP_323298610.1">
    <property type="nucleotide sequence ID" value="NZ_JAYFUM010000027.1"/>
</dbReference>
<keyword evidence="5" id="KW-1185">Reference proteome</keyword>
<accession>A0ABU5QF10</accession>
<dbReference type="PANTHER" id="PTHR37299">
    <property type="entry name" value="TRANSCRIPTIONAL REGULATOR-RELATED"/>
    <property type="match status" value="1"/>
</dbReference>
<feature type="domain" description="Response regulatory" evidence="2">
    <location>
        <begin position="5"/>
        <end position="119"/>
    </location>
</feature>
<dbReference type="SMART" id="SM00448">
    <property type="entry name" value="REC"/>
    <property type="match status" value="1"/>
</dbReference>
<gene>
    <name evidence="4" type="ORF">VB248_20020</name>
</gene>
<dbReference type="SUPFAM" id="SSF52172">
    <property type="entry name" value="CheY-like"/>
    <property type="match status" value="1"/>
</dbReference>
<dbReference type="PROSITE" id="PS50110">
    <property type="entry name" value="RESPONSE_REGULATORY"/>
    <property type="match status" value="1"/>
</dbReference>
<dbReference type="Proteomes" id="UP001302949">
    <property type="component" value="Unassembled WGS sequence"/>
</dbReference>
<comment type="caution">
    <text evidence="4">The sequence shown here is derived from an EMBL/GenBank/DDBJ whole genome shotgun (WGS) entry which is preliminary data.</text>
</comment>
<feature type="modified residue" description="4-aspartylphosphate" evidence="1">
    <location>
        <position position="59"/>
    </location>
</feature>
<dbReference type="GO" id="GO:0003677">
    <property type="term" value="F:DNA binding"/>
    <property type="evidence" value="ECO:0007669"/>
    <property type="project" value="UniProtKB-KW"/>
</dbReference>
<dbReference type="Gene3D" id="2.40.50.1020">
    <property type="entry name" value="LytTr DNA-binding domain"/>
    <property type="match status" value="1"/>
</dbReference>
<dbReference type="EMBL" id="JAYFUM010000027">
    <property type="protein sequence ID" value="MEA5141453.1"/>
    <property type="molecule type" value="Genomic_DNA"/>
</dbReference>
<dbReference type="Pfam" id="PF00072">
    <property type="entry name" value="Response_reg"/>
    <property type="match status" value="1"/>
</dbReference>
<sequence length="259" mass="30433">MKELRLVMVEDEAATARNLEYVLKGLNENINIVVILQSVSEAVNWFENNQTSYDIVFMDIRLADGLSFDIFKKVNIHRPVIFVTAYNDYAIQAFKNNGIDYILKPFDEQEIAKALDKFENLTKPAEQELKGLKLAQLLEYVNIELKSYKKSFLVHYRDKLVPLETAKIAWFYTSNEIVYAHTLDNKQYVMDFTMEQLEQQIDPELFFRANRQFIINRKAILEIEFYFNGRLAVKISPETPEHILISKVRVPVFKSWMNN</sequence>
<dbReference type="PROSITE" id="PS50930">
    <property type="entry name" value="HTH_LYTTR"/>
    <property type="match status" value="1"/>
</dbReference>
<reference evidence="4 5" key="1">
    <citation type="submission" date="2023-12" db="EMBL/GenBank/DDBJ databases">
        <title>Novel species of the genus Arcicella isolated from rivers.</title>
        <authorList>
            <person name="Lu H."/>
        </authorList>
    </citation>
    <scope>NUCLEOTIDE SEQUENCE [LARGE SCALE GENOMIC DNA]</scope>
    <source>
        <strain evidence="4 5">KCTC 23307</strain>
    </source>
</reference>
<dbReference type="InterPro" id="IPR011006">
    <property type="entry name" value="CheY-like_superfamily"/>
</dbReference>
<evidence type="ECO:0000313" key="5">
    <source>
        <dbReference type="Proteomes" id="UP001302949"/>
    </source>
</evidence>
<dbReference type="Gene3D" id="3.40.50.2300">
    <property type="match status" value="1"/>
</dbReference>
<name>A0ABU5QF10_9BACT</name>
<evidence type="ECO:0000259" key="2">
    <source>
        <dbReference type="PROSITE" id="PS50110"/>
    </source>
</evidence>
<keyword evidence="4" id="KW-0238">DNA-binding</keyword>
<dbReference type="InterPro" id="IPR046947">
    <property type="entry name" value="LytR-like"/>
</dbReference>
<keyword evidence="1" id="KW-0597">Phosphoprotein</keyword>
<protein>
    <submittedName>
        <fullName evidence="4">LytTR family DNA-binding domain-containing protein</fullName>
    </submittedName>
</protein>
<organism evidence="4 5">
    <name type="scientific">Arcicella rigui</name>
    <dbReference type="NCBI Taxonomy" id="797020"/>
    <lineage>
        <taxon>Bacteria</taxon>
        <taxon>Pseudomonadati</taxon>
        <taxon>Bacteroidota</taxon>
        <taxon>Cytophagia</taxon>
        <taxon>Cytophagales</taxon>
        <taxon>Flectobacillaceae</taxon>
        <taxon>Arcicella</taxon>
    </lineage>
</organism>
<evidence type="ECO:0000313" key="4">
    <source>
        <dbReference type="EMBL" id="MEA5141453.1"/>
    </source>
</evidence>
<dbReference type="InterPro" id="IPR001789">
    <property type="entry name" value="Sig_transdc_resp-reg_receiver"/>
</dbReference>
<dbReference type="SMART" id="SM00850">
    <property type="entry name" value="LytTR"/>
    <property type="match status" value="1"/>
</dbReference>
<evidence type="ECO:0000256" key="1">
    <source>
        <dbReference type="PROSITE-ProRule" id="PRU00169"/>
    </source>
</evidence>
<dbReference type="InterPro" id="IPR007492">
    <property type="entry name" value="LytTR_DNA-bd_dom"/>
</dbReference>
<dbReference type="PANTHER" id="PTHR37299:SF1">
    <property type="entry name" value="STAGE 0 SPORULATION PROTEIN A HOMOLOG"/>
    <property type="match status" value="1"/>
</dbReference>
<evidence type="ECO:0000259" key="3">
    <source>
        <dbReference type="PROSITE" id="PS50930"/>
    </source>
</evidence>
<proteinExistence type="predicted"/>